<evidence type="ECO:0000256" key="5">
    <source>
        <dbReference type="ARBA" id="ARBA00023315"/>
    </source>
</evidence>
<dbReference type="InterPro" id="IPR020806">
    <property type="entry name" value="PKS_PP-bd"/>
</dbReference>
<dbReference type="InterPro" id="IPR020841">
    <property type="entry name" value="PKS_Beta-ketoAc_synthase_dom"/>
</dbReference>
<dbReference type="InterPro" id="IPR057326">
    <property type="entry name" value="KR_dom"/>
</dbReference>
<dbReference type="EMBL" id="FZOR01000075">
    <property type="protein sequence ID" value="SNT62645.1"/>
    <property type="molecule type" value="Genomic_DNA"/>
</dbReference>
<feature type="active site" description="Proton donor; for dehydratase activity" evidence="6">
    <location>
        <position position="3583"/>
    </location>
</feature>
<evidence type="ECO:0000256" key="1">
    <source>
        <dbReference type="ARBA" id="ARBA00022450"/>
    </source>
</evidence>
<dbReference type="InterPro" id="IPR050091">
    <property type="entry name" value="PKS_NRPS_Biosynth_Enz"/>
</dbReference>
<dbReference type="InterPro" id="IPR032821">
    <property type="entry name" value="PKS_assoc"/>
</dbReference>
<dbReference type="SMART" id="SM00822">
    <property type="entry name" value="PKS_KR"/>
    <property type="match status" value="2"/>
</dbReference>
<dbReference type="Proteomes" id="UP000198318">
    <property type="component" value="Unassembled WGS sequence"/>
</dbReference>
<evidence type="ECO:0000259" key="7">
    <source>
        <dbReference type="PROSITE" id="PS50075"/>
    </source>
</evidence>
<dbReference type="PROSITE" id="PS00012">
    <property type="entry name" value="PHOSPHOPANTETHEINE"/>
    <property type="match status" value="2"/>
</dbReference>
<feature type="active site" description="Proton acceptor; for dehydratase activity" evidence="6">
    <location>
        <position position="3420"/>
    </location>
</feature>
<dbReference type="InterPro" id="IPR036291">
    <property type="entry name" value="NAD(P)-bd_dom_sf"/>
</dbReference>
<dbReference type="Pfam" id="PF02801">
    <property type="entry name" value="Ketoacyl-synt_C"/>
    <property type="match status" value="2"/>
</dbReference>
<dbReference type="SUPFAM" id="SSF47336">
    <property type="entry name" value="ACP-like"/>
    <property type="match status" value="2"/>
</dbReference>
<dbReference type="PROSITE" id="PS00606">
    <property type="entry name" value="KS3_1"/>
    <property type="match status" value="2"/>
</dbReference>
<dbReference type="Gene3D" id="3.40.47.10">
    <property type="match status" value="2"/>
</dbReference>
<feature type="non-terminal residue" evidence="10">
    <location>
        <position position="1"/>
    </location>
</feature>
<reference evidence="10 11" key="1">
    <citation type="submission" date="2017-06" db="EMBL/GenBank/DDBJ databases">
        <authorList>
            <person name="Kim H.J."/>
            <person name="Triplett B.A."/>
        </authorList>
    </citation>
    <scope>NUCLEOTIDE SEQUENCE [LARGE SCALE GENOMIC DNA]</scope>
    <source>
        <strain evidence="10 11">DSM 44715</strain>
    </source>
</reference>
<dbReference type="PROSITE" id="PS50075">
    <property type="entry name" value="CARRIER"/>
    <property type="match status" value="2"/>
</dbReference>
<dbReference type="FunFam" id="3.40.366.10:FF:000002">
    <property type="entry name" value="Probable polyketide synthase 2"/>
    <property type="match status" value="1"/>
</dbReference>
<dbReference type="Pfam" id="PF22953">
    <property type="entry name" value="SpnB_Rossmann"/>
    <property type="match status" value="3"/>
</dbReference>
<dbReference type="SUPFAM" id="SSF53901">
    <property type="entry name" value="Thiolase-like"/>
    <property type="match status" value="2"/>
</dbReference>
<dbReference type="InterPro" id="IPR042104">
    <property type="entry name" value="PKS_dehydratase_sf"/>
</dbReference>
<dbReference type="GO" id="GO:0004312">
    <property type="term" value="F:fatty acid synthase activity"/>
    <property type="evidence" value="ECO:0007669"/>
    <property type="project" value="TreeGrafter"/>
</dbReference>
<dbReference type="InterPro" id="IPR016039">
    <property type="entry name" value="Thiolase-like"/>
</dbReference>
<dbReference type="PROSITE" id="PS52019">
    <property type="entry name" value="PKS_MFAS_DH"/>
    <property type="match status" value="3"/>
</dbReference>
<feature type="region of interest" description="C-terminal hotdog fold" evidence="6">
    <location>
        <begin position="3524"/>
        <end position="3657"/>
    </location>
</feature>
<dbReference type="SMART" id="SM00825">
    <property type="entry name" value="PKS_KS"/>
    <property type="match status" value="2"/>
</dbReference>
<dbReference type="InterPro" id="IPR049552">
    <property type="entry name" value="PKS_DH_N"/>
</dbReference>
<dbReference type="Gene3D" id="3.30.70.3290">
    <property type="match status" value="2"/>
</dbReference>
<dbReference type="SUPFAM" id="SSF51735">
    <property type="entry name" value="NAD(P)-binding Rossmann-fold domains"/>
    <property type="match status" value="5"/>
</dbReference>
<dbReference type="SMART" id="SM00827">
    <property type="entry name" value="PKS_AT"/>
    <property type="match status" value="2"/>
</dbReference>
<proteinExistence type="predicted"/>
<evidence type="ECO:0000256" key="6">
    <source>
        <dbReference type="PROSITE-ProRule" id="PRU01363"/>
    </source>
</evidence>
<keyword evidence="2" id="KW-0597">Phosphoprotein</keyword>
<dbReference type="Pfam" id="PF08659">
    <property type="entry name" value="KR"/>
    <property type="match status" value="2"/>
</dbReference>
<keyword evidence="11" id="KW-1185">Reference proteome</keyword>
<feature type="region of interest" description="N-terminal hotdog fold" evidence="6">
    <location>
        <begin position="52"/>
        <end position="173"/>
    </location>
</feature>
<accession>A0A239P6C6</accession>
<keyword evidence="5" id="KW-0012">Acyltransferase</keyword>
<dbReference type="InterPro" id="IPR013968">
    <property type="entry name" value="PKS_KR"/>
</dbReference>
<dbReference type="PANTHER" id="PTHR43775">
    <property type="entry name" value="FATTY ACID SYNTHASE"/>
    <property type="match status" value="1"/>
</dbReference>
<evidence type="ECO:0000256" key="2">
    <source>
        <dbReference type="ARBA" id="ARBA00022553"/>
    </source>
</evidence>
<dbReference type="InterPro" id="IPR014030">
    <property type="entry name" value="Ketoacyl_synth_N"/>
</dbReference>
<dbReference type="OrthoDB" id="4537517at2"/>
<dbReference type="SUPFAM" id="SSF55048">
    <property type="entry name" value="Probable ACP-binding domain of malonyl-CoA ACP transacylase"/>
    <property type="match status" value="2"/>
</dbReference>
<dbReference type="Pfam" id="PF00698">
    <property type="entry name" value="Acyl_transf_1"/>
    <property type="match status" value="2"/>
</dbReference>
<dbReference type="Pfam" id="PF16197">
    <property type="entry name" value="KAsynt_C_assoc"/>
    <property type="match status" value="2"/>
</dbReference>
<dbReference type="InterPro" id="IPR009081">
    <property type="entry name" value="PP-bd_ACP"/>
</dbReference>
<protein>
    <submittedName>
        <fullName evidence="10">Acyl transferase domain-containing protein</fullName>
    </submittedName>
</protein>
<dbReference type="CDD" id="cd08956">
    <property type="entry name" value="KR_3_FAS_SDR_x"/>
    <property type="match status" value="2"/>
</dbReference>
<feature type="active site" description="Proton acceptor; for dehydratase activity" evidence="6">
    <location>
        <position position="1762"/>
    </location>
</feature>
<dbReference type="InterPro" id="IPR036736">
    <property type="entry name" value="ACP-like_sf"/>
</dbReference>
<sequence length="3827" mass="394289">LAHAHTNGLTIPWHIPGHHTNLPTYPFQHQRHWINTPTTNDPAGLGFETAEHPFLDAHVRSADGGTVLFTGRVGLDDHPWLADHAVTGTVVLPGTAFLELALHVGARVGAPVVDELTLEAPLPLPEPGEAVRIQVVVGADEAGRRPLSLHSRTGDGDWVRHATGLLARGGRVPDPVRLPGGAERIGLDGFYTALAERGYDYGPLFQGVRAAWRNGDDLFADVTVDAAAREEEGAFAVHPALLDAALHPAVSRGDGPAPRLPFAWTGAVAHATAGTRLRVRLRPAGEDAFSLVAADPSGEVVFSADRLALRPVAPGGLARPGRAGDSLFTVEWTPLPHGTGRSGEVVTFTVPELEGDDLAERAHEVARRVLDAVQGWLSDAAAEPSRLVVVTRLAVAVRPGEAVAGLAQSPVWGLVRTAQSENPGRIVLLDHDGSDASRLAIDAALSSGEPQLALREGAAYVPRLVRAAGGAPGAARWDPDGTVLVTGGTGTLGGLVARRLVAEHGVRHVLLVGRRGAADPRAAAVEAELAALGAEVTVAACDAADRHALASVLAAVPSDRPLTAVVHAAGVLDDGVVGALSHERLDAVLRPKVDAAWNLHVLTAGTDLAAFVLFSSVTATLGSPGQGNYTAANSFLDGLAHHRRALDLPAASLAWGLWEQASGMTAHLERRDLERVRRSGLVPLGEDLGLALFDAALALDAPFAVPARLNLPALRAAPDAVPAVLRELVPATAVRRGGVPAAGLAGLPAGEREHAVLELVRGQVAAVLGHGAPEAVEAGRAFKELGFDSLTSVELRNRLNAATGLRLSATLVFDHPTPEALAAHVRAEVFGGADTPAAAPAAVRAVTGDPVVVVAMACRYPGGVASPEDLWELVAAGGDAIGGFPADRGWDLDSLFDPDPDRPGTSYARAGGFLSGVADFDPAFFGINPREAEAMDPQQRLLLETAWEAAERAGIDPTSLRGTATGVFTGIMYGDYGGRVRRAPENLEGYLGNGSRGSVASGRIAYTLGLEGPAVTIDTACSSSLVALHLAAQALRNGECDLALAGGAAVMATPATFVEFSRQRGLSPDGRCRSFSAAADGTGWAEGVGLLLLERRSDAERNGHPILAVVRGSAVNQDGASNGLTAPSGPAQQRVIRAALAGAGLGPGDVDAVEAHGTGTTLGDPIEAQALLTAYGQDRDTPLWLGSIKSNIGHTQAAAGAAGTIKMIMAMRHALLPPTLHADEPTPHVDWNSGAVRLLTEPVPWEHPGRPRRAAVSAFGVSGTNAHVILEEPPEPVAVPERPRDRPDRPIAWEITARDETALRARAAGLRRRVADADPLDVALSLAAGRSTFEHRAVVLGRDRETLLSGLDALAAGAPGPVRGVAGAAGRPVFVFPGQGSQWAGMALDLAAESPVFAARLRECADALAPHVSWDLAAVLRDEKALEAVDVVQPALFAVMVSLAALWREHGVEPAAVAGHSQGEIAAACVAGALSLADAARVVALRSRALTRLAGTGGMASVALPEAEAAALLARWEDRLAVAAVNGAGSVVVSGDADALDELGAACAEREVRYRRIPVDYASHSTHVESLRDELLDALAPVRPRTADVPFHSTVTGTVLDGAELDAAYWFRNLREPVRFAAVTRSLFDTGHGAFIEVSPHPVLTVGIEESVDAAVVVGSLRRREGGLDRFVASVAEAYTAGLPVDWARTARGGRRIDLPTYPFQRSRFWLEAPAGAADVTAAGLEASGHPLFGTAVARAGEDGLLLTGRVSLNSHPWLSDHAVRGTVLLPGTAFVEAALHAGRAAGCDRVEELTLEAPLVLDARGAVRLQLAVEAADEEGRRRVTVHSRPADDGSAPWTRHAAGTLAPEAVPEPAGTAAWPPAGAVPVDLPEPYERLAELGYGYGPAFQGVRAAWRDGGTVFAEVAAPAGSDGFALSPALFDAALHPIVLGLLGERAEGAVPFAWSGVSLYAAGAKALRVTLSAVGGDAVALALSDPAGRPVASVESLVLRPLRAAAPPGAAGGSLFRVEWPRAQALPAPGGPVRVVELEPGLAPAEAVRRTLDLVRDRLDEEGTLVVRTRGAVAVHAAEEVTDLGHAAAWGLLRVAQTEHPGRIAIVDGPAPPPEALTGAEPQLAVRDGVVRTPRLAPVAGEPGPAPALAGTVLITGGTGTLGRSLARHLVERHGVRRLLLVSRSGPDAPGTAELRGLDADVTVVACDAADRAALAALLDEHDIGAVVHAAGVLADAPLETLTAEDLDAVWRAKAEAARNLDELTRDRDLDAFVLFSSIAGTAGTAGQAGYAAANAYLDGLAAHRRALGLPAVSLAWGLWEPAGGMTGHLSDADRARLARSGIAPMAAARALALFDAAIARPEPLLVPFRLDAAAPARRGAPPAVLRALVRTPLRRAADAPEAGAGLAGRLAALPEAERDAAVLDLVRAQVADVLGHAGLDAVPARRPFKELGFDSLTAVELRNRLAAATGLRPPATLVFDHPTPEAVAAFLRAALPGGGPAAGPAGAAAPSPAGDPIAIIGMACRFPGGIGSPEDLWRLLLAGGDATGEFPADRGWDTDALYDPEPGRPGRTYTRRGGFLTGAADFDAAFFGMSPREALAADPQQRLLLETAWEAVERAGIDPELLRGSATGVFAGLMNNDYGARVADPPDDLAGYLATGSTGSVASGRIAYALGLEGPAVTVDTACSSSLVALHLAAQALRNGECGLALAGGVTVMASPHYFVEFSRQRALSPDGRCRSFAADANGAGWSEGVGVLLVERLSDARRNGHRVLAVVRGSAVNQDGASNGLTAPNGPSQQRVIRAALAGAGLGPGDVDAVEAHGTGTTLGDPIEAQALQAAYGRDRDRPLLLGSLKSNLGHAQAAAGVAGVIKAVLALRHGLLPKTLHADEPTPHVDWESGGLALATEATPWPETGRPRRAGVSSFGISGTNAHVILEEAPAEEPGPAGATWEGPAPVLLSGRDGAALRAQAARLLAHVDAHPDAGVADVGYSLGTTRSAFHERATVVAADRAGLRAGLAALASGEPAPGVARGTAAGRTAFMFSGQGSQRPGMGRGLYAAFPVFAAALDEVAGYLDTPVVDVMFGGDADLLGRTRHTQTALFAFEVALYRLFEHHGVTPGHLIGHSIGELAAAHVAGVLSLPDAAALVAARGRLMEALPEGGAMVSLRGPEEEVRPLLAGGRAVVAAVNGPASTVVSGDEDAVLAVAAAWRERGGRARRLKVSHAFHSPRVDAMLEEFRAVAEGVEFAAPAVPIVSNLTGEVVAAEEIGTADYWVRHVREAVRFADGIRTLDGLGVTTFVEIGPDAVLAPMAAECLDRPAAATAAVRRDRPEPETYALALGRAVADGASADWAAVFPGARPTDLPTYAFQHRHHWLSPPEPASGADGLGLGASGHPLLGAAVDLADGAGLVLTGRVSTRAHPWLADHAVGDAVLFPGTAFAELAVEAGRHVGLGRLEELTLEAPLVLPADEPVGIQVTVADADAGDGRRRVAVHSRIGDDQPWTRHATGVLGNAPDAPAPAPVGAWPPPGAEPIDVDALYEELADLGLGYGPAFRGLTAAWRSADAVYAEVRAPEGLDPARYAVHPALLDAVLHPAAGGSDGVRLPFAWSGVTVHGTGGADGLRARVDTSEDGVLRVSVADSAGRPVLSAESLAVRPFAVETLRPPRSGSLHAVEWTPVPLPDAASGAEVITAPGDVRAALPLLQERLAADGPFALVTTGAVDPGEERPDPDAAAVWGLVRAAQREHPGRVQLVDTDGSEASRPAIAAALATGEPQIALRAGKALVPRLRRVAPDTAPAAAPFDPDGLVLITGGTGTLGRLVARHLVERHGVRR</sequence>
<feature type="region of interest" description="N-terminal hotdog fold" evidence="6">
    <location>
        <begin position="3388"/>
        <end position="3511"/>
    </location>
</feature>
<dbReference type="GO" id="GO:0004315">
    <property type="term" value="F:3-oxoacyl-[acyl-carrier-protein] synthase activity"/>
    <property type="evidence" value="ECO:0007669"/>
    <property type="project" value="InterPro"/>
</dbReference>
<dbReference type="RefSeq" id="WP_143228336.1">
    <property type="nucleotide sequence ID" value="NZ_FZOR01000075.1"/>
</dbReference>
<feature type="domain" description="PKS/mFAS DH" evidence="9">
    <location>
        <begin position="1730"/>
        <end position="2000"/>
    </location>
</feature>
<dbReference type="Pfam" id="PF14765">
    <property type="entry name" value="PS-DH"/>
    <property type="match status" value="3"/>
</dbReference>
<dbReference type="Gene3D" id="3.40.50.720">
    <property type="entry name" value="NAD(P)-binding Rossmann-like Domain"/>
    <property type="match status" value="3"/>
</dbReference>
<feature type="active site" description="Proton donor; for dehydratase activity" evidence="6">
    <location>
        <position position="243"/>
    </location>
</feature>
<feature type="domain" description="PKS/mFAS DH" evidence="9">
    <location>
        <begin position="52"/>
        <end position="318"/>
    </location>
</feature>
<feature type="domain" description="Carrier" evidence="7">
    <location>
        <begin position="2413"/>
        <end position="2488"/>
    </location>
</feature>
<keyword evidence="1" id="KW-0596">Phosphopantetheine</keyword>
<dbReference type="CDD" id="cd00833">
    <property type="entry name" value="PKS"/>
    <property type="match status" value="2"/>
</dbReference>
<name>A0A239P6C6_9ACTN</name>
<dbReference type="InterPro" id="IPR016036">
    <property type="entry name" value="Malonyl_transacylase_ACP-bd"/>
</dbReference>
<dbReference type="InterPro" id="IPR006162">
    <property type="entry name" value="Ppantetheine_attach_site"/>
</dbReference>
<feature type="region of interest" description="C-terminal hotdog fold" evidence="6">
    <location>
        <begin position="1866"/>
        <end position="2000"/>
    </location>
</feature>
<feature type="active site" description="Proton donor; for dehydratase activity" evidence="6">
    <location>
        <position position="1923"/>
    </location>
</feature>
<dbReference type="InterPro" id="IPR049900">
    <property type="entry name" value="PKS_mFAS_DH"/>
</dbReference>
<dbReference type="SMART" id="SM00823">
    <property type="entry name" value="PKS_PP"/>
    <property type="match status" value="2"/>
</dbReference>
<dbReference type="PANTHER" id="PTHR43775:SF51">
    <property type="entry name" value="INACTIVE PHENOLPHTHIOCEROL SYNTHESIS POLYKETIDE SYNTHASE TYPE I PKS1-RELATED"/>
    <property type="match status" value="1"/>
</dbReference>
<keyword evidence="3 10" id="KW-0808">Transferase</keyword>
<dbReference type="Pfam" id="PF00550">
    <property type="entry name" value="PP-binding"/>
    <property type="match status" value="2"/>
</dbReference>
<dbReference type="InterPro" id="IPR001227">
    <property type="entry name" value="Ac_transferase_dom_sf"/>
</dbReference>
<feature type="region of interest" description="C-terminal hotdog fold" evidence="6">
    <location>
        <begin position="182"/>
        <end position="318"/>
    </location>
</feature>
<dbReference type="InterPro" id="IPR020807">
    <property type="entry name" value="PKS_DH"/>
</dbReference>
<dbReference type="Gene3D" id="3.40.366.10">
    <property type="entry name" value="Malonyl-Coenzyme A Acyl Carrier Protein, domain 2"/>
    <property type="match status" value="2"/>
</dbReference>
<dbReference type="PROSITE" id="PS52004">
    <property type="entry name" value="KS3_2"/>
    <property type="match status" value="2"/>
</dbReference>
<evidence type="ECO:0000313" key="11">
    <source>
        <dbReference type="Proteomes" id="UP000198318"/>
    </source>
</evidence>
<keyword evidence="4" id="KW-0511">Multifunctional enzyme</keyword>
<feature type="domain" description="Ketosynthase family 3 (KS3)" evidence="8">
    <location>
        <begin position="848"/>
        <end position="1272"/>
    </location>
</feature>
<dbReference type="Gene3D" id="1.10.1200.10">
    <property type="entry name" value="ACP-like"/>
    <property type="match status" value="2"/>
</dbReference>
<evidence type="ECO:0000256" key="4">
    <source>
        <dbReference type="ARBA" id="ARBA00023268"/>
    </source>
</evidence>
<feature type="domain" description="Carrier" evidence="7">
    <location>
        <begin position="754"/>
        <end position="829"/>
    </location>
</feature>
<dbReference type="InterPro" id="IPR014031">
    <property type="entry name" value="Ketoacyl_synth_C"/>
</dbReference>
<evidence type="ECO:0000256" key="3">
    <source>
        <dbReference type="ARBA" id="ARBA00022679"/>
    </source>
</evidence>
<dbReference type="FunFam" id="3.40.47.10:FF:000019">
    <property type="entry name" value="Polyketide synthase type I"/>
    <property type="match status" value="2"/>
</dbReference>
<evidence type="ECO:0000259" key="9">
    <source>
        <dbReference type="PROSITE" id="PS52019"/>
    </source>
</evidence>
<dbReference type="SUPFAM" id="SSF52151">
    <property type="entry name" value="FabD/lysophospholipase-like"/>
    <property type="match status" value="2"/>
</dbReference>
<feature type="domain" description="PKS/mFAS DH" evidence="9">
    <location>
        <begin position="3388"/>
        <end position="3657"/>
    </location>
</feature>
<dbReference type="FunFam" id="1.10.1200.10:FF:000007">
    <property type="entry name" value="Probable polyketide synthase pks17"/>
    <property type="match status" value="2"/>
</dbReference>
<evidence type="ECO:0000259" key="8">
    <source>
        <dbReference type="PROSITE" id="PS52004"/>
    </source>
</evidence>
<dbReference type="InterPro" id="IPR018201">
    <property type="entry name" value="Ketoacyl_synth_AS"/>
</dbReference>
<feature type="region of interest" description="N-terminal hotdog fold" evidence="6">
    <location>
        <begin position="1730"/>
        <end position="1854"/>
    </location>
</feature>
<evidence type="ECO:0000313" key="10">
    <source>
        <dbReference type="EMBL" id="SNT62645.1"/>
    </source>
</evidence>
<dbReference type="SMART" id="SM01294">
    <property type="entry name" value="PKS_PP_betabranch"/>
    <property type="match status" value="2"/>
</dbReference>
<dbReference type="Pfam" id="PF00109">
    <property type="entry name" value="ketoacyl-synt"/>
    <property type="match status" value="2"/>
</dbReference>
<dbReference type="Gene3D" id="3.10.129.110">
    <property type="entry name" value="Polyketide synthase dehydratase"/>
    <property type="match status" value="3"/>
</dbReference>
<dbReference type="InterPro" id="IPR049551">
    <property type="entry name" value="PKS_DH_C"/>
</dbReference>
<gene>
    <name evidence="10" type="ORF">SAMN05443665_10751</name>
</gene>
<feature type="active site" description="Proton acceptor; for dehydratase activity" evidence="6">
    <location>
        <position position="84"/>
    </location>
</feature>
<dbReference type="Pfam" id="PF21089">
    <property type="entry name" value="PKS_DH_N"/>
    <property type="match status" value="3"/>
</dbReference>
<dbReference type="SMART" id="SM00826">
    <property type="entry name" value="PKS_DH"/>
    <property type="match status" value="3"/>
</dbReference>
<dbReference type="InterPro" id="IPR014043">
    <property type="entry name" value="Acyl_transferase_dom"/>
</dbReference>
<dbReference type="InterPro" id="IPR055123">
    <property type="entry name" value="SpnB-like_Rossmann"/>
</dbReference>
<feature type="domain" description="Ketosynthase family 3 (KS3)" evidence="8">
    <location>
        <begin position="2507"/>
        <end position="2931"/>
    </location>
</feature>
<dbReference type="InterPro" id="IPR016035">
    <property type="entry name" value="Acyl_Trfase/lysoPLipase"/>
</dbReference>
<dbReference type="GO" id="GO:0006633">
    <property type="term" value="P:fatty acid biosynthetic process"/>
    <property type="evidence" value="ECO:0007669"/>
    <property type="project" value="InterPro"/>
</dbReference>
<organism evidence="10 11">
    <name type="scientific">Actinomadura meyerae</name>
    <dbReference type="NCBI Taxonomy" id="240840"/>
    <lineage>
        <taxon>Bacteria</taxon>
        <taxon>Bacillati</taxon>
        <taxon>Actinomycetota</taxon>
        <taxon>Actinomycetes</taxon>
        <taxon>Streptosporangiales</taxon>
        <taxon>Thermomonosporaceae</taxon>
        <taxon>Actinomadura</taxon>
    </lineage>
</organism>
<feature type="non-terminal residue" evidence="10">
    <location>
        <position position="3827"/>
    </location>
</feature>
<dbReference type="GO" id="GO:0031177">
    <property type="term" value="F:phosphopantetheine binding"/>
    <property type="evidence" value="ECO:0007669"/>
    <property type="project" value="InterPro"/>
</dbReference>